<evidence type="ECO:0000259" key="2">
    <source>
        <dbReference type="PROSITE" id="PS50011"/>
    </source>
</evidence>
<evidence type="ECO:0000313" key="4">
    <source>
        <dbReference type="Proteomes" id="UP000629468"/>
    </source>
</evidence>
<dbReference type="AlphaFoldDB" id="A0A8H7C4B5"/>
<comment type="caution">
    <text evidence="3">The sequence shown here is derived from an EMBL/GenBank/DDBJ whole genome shotgun (WGS) entry which is preliminary data.</text>
</comment>
<reference evidence="3 4" key="1">
    <citation type="journal article" name="Sci. Rep.">
        <title>Telomere-to-telomere assembled and centromere annotated genomes of the two main subspecies of the button mushroom Agaricus bisporus reveal especially polymorphic chromosome ends.</title>
        <authorList>
            <person name="Sonnenberg A.S.M."/>
            <person name="Sedaghat-Telgerd N."/>
            <person name="Lavrijssen B."/>
            <person name="Ohm R.A."/>
            <person name="Hendrickx P.M."/>
            <person name="Scholtmeijer K."/>
            <person name="Baars J.J.P."/>
            <person name="van Peer A."/>
        </authorList>
    </citation>
    <scope>NUCLEOTIDE SEQUENCE [LARGE SCALE GENOMIC DNA]</scope>
    <source>
        <strain evidence="3 4">H119_p4</strain>
    </source>
</reference>
<dbReference type="PANTHER" id="PTHR38248:SF2">
    <property type="entry name" value="FUNK1 11"/>
    <property type="match status" value="1"/>
</dbReference>
<dbReference type="GO" id="GO:0004672">
    <property type="term" value="F:protein kinase activity"/>
    <property type="evidence" value="ECO:0007669"/>
    <property type="project" value="InterPro"/>
</dbReference>
<feature type="region of interest" description="Disordered" evidence="1">
    <location>
        <begin position="738"/>
        <end position="807"/>
    </location>
</feature>
<dbReference type="GO" id="GO:0005524">
    <property type="term" value="F:ATP binding"/>
    <property type="evidence" value="ECO:0007669"/>
    <property type="project" value="InterPro"/>
</dbReference>
<feature type="domain" description="Protein kinase" evidence="2">
    <location>
        <begin position="294"/>
        <end position="704"/>
    </location>
</feature>
<dbReference type="Gene3D" id="1.10.510.10">
    <property type="entry name" value="Transferase(Phosphotransferase) domain 1"/>
    <property type="match status" value="1"/>
</dbReference>
<dbReference type="PROSITE" id="PS00109">
    <property type="entry name" value="PROTEIN_KINASE_TYR"/>
    <property type="match status" value="1"/>
</dbReference>
<name>A0A8H7C4B5_AGABI</name>
<proteinExistence type="predicted"/>
<organism evidence="3 4">
    <name type="scientific">Agaricus bisporus var. burnettii</name>
    <dbReference type="NCBI Taxonomy" id="192524"/>
    <lineage>
        <taxon>Eukaryota</taxon>
        <taxon>Fungi</taxon>
        <taxon>Dikarya</taxon>
        <taxon>Basidiomycota</taxon>
        <taxon>Agaricomycotina</taxon>
        <taxon>Agaricomycetes</taxon>
        <taxon>Agaricomycetidae</taxon>
        <taxon>Agaricales</taxon>
        <taxon>Agaricineae</taxon>
        <taxon>Agaricaceae</taxon>
        <taxon>Agaricus</taxon>
    </lineage>
</organism>
<dbReference type="SUPFAM" id="SSF56112">
    <property type="entry name" value="Protein kinase-like (PK-like)"/>
    <property type="match status" value="1"/>
</dbReference>
<dbReference type="Proteomes" id="UP000629468">
    <property type="component" value="Unassembled WGS sequence"/>
</dbReference>
<dbReference type="InterPro" id="IPR011009">
    <property type="entry name" value="Kinase-like_dom_sf"/>
</dbReference>
<dbReference type="PANTHER" id="PTHR38248">
    <property type="entry name" value="FUNK1 6"/>
    <property type="match status" value="1"/>
</dbReference>
<dbReference type="InterPro" id="IPR008266">
    <property type="entry name" value="Tyr_kinase_AS"/>
</dbReference>
<dbReference type="InterPro" id="IPR040976">
    <property type="entry name" value="Pkinase_fungal"/>
</dbReference>
<dbReference type="EMBL" id="JABXXO010000012">
    <property type="protein sequence ID" value="KAF7762419.1"/>
    <property type="molecule type" value="Genomic_DNA"/>
</dbReference>
<accession>A0A8H7C4B5</accession>
<feature type="compositionally biased region" description="Basic residues" evidence="1">
    <location>
        <begin position="797"/>
        <end position="807"/>
    </location>
</feature>
<evidence type="ECO:0000256" key="1">
    <source>
        <dbReference type="SAM" id="MobiDB-lite"/>
    </source>
</evidence>
<sequence length="807" mass="91920">MTRVSEPSNVTIDYGCNSNFRACQRVQVVHPCDSSLTRRRVPATIVDSVYALYVEDEEHSPPLVKQGDGRVFADFEIEPTNAERQETDVFEKLKDVVNSLCESKVREQLGEVNRTATLHYESCPDKGITSEIKKGTKLRVDAYLTVRGLESQSKHAEYRDCSPEVDHADVAVAAEFKKHVKDNIQNRFHLITDTSQILNNDPRRTWMYGFTIENTMMSIWYFSRSHTVVSTPFDFTKDIKSFIHVFLSLLYATREEIGYDPTIHRVLHDDETQYVYEVVSAGETRYFRTIKSLFTSQVLRITGRKTRVWKAVEVEGYDGNKHRKEKEGGREVALKDCWLDEGSRTEKDNLDGIFNALAEVKERVKRNSNVLDWADPTGNRQLLEELLDTGNYKGYFMEIECDTNLSITKSQLPSAECVPEFLVPLEREETSSGNAGSQSTQTTQSLLVVEMESQPWKAVCNTLNPPTSREYRAKQHHRLVYKEIGRPLYAAPNLASSLKGLADALTALTLLYLAGYVHRDVSIGNIILIESPNGFTRGKLSDFEYAKVFQNGELSPDPKTGTPFFMACEIHAGVVLYTPPPEPPGFNQEEISPTPSLLVQPKFRFSHDLESLLWVTLYILAKRLPQNRHSQDFVRSLYLPSAIFNTYRLSLIRMRKATFELQLKKALHSDISDFAKHLASYQAAVKWSYLDKYNVEHMLEHESYASVYAAIHEAFSGIKTLFESGTVPDFDFTCDMGAQEESSQSLKPRKRKPLNPRKRKPLNPRKRKRMQDEPDDGGDATNTGDGLREGRPTRNEPKRKKVIGKCS</sequence>
<protein>
    <recommendedName>
        <fullName evidence="2">Protein kinase domain-containing protein</fullName>
    </recommendedName>
</protein>
<dbReference type="InterPro" id="IPR000719">
    <property type="entry name" value="Prot_kinase_dom"/>
</dbReference>
<gene>
    <name evidence="3" type="ORF">Agabi119p4_9012</name>
</gene>
<dbReference type="Pfam" id="PF17667">
    <property type="entry name" value="Pkinase_fungal"/>
    <property type="match status" value="1"/>
</dbReference>
<evidence type="ECO:0000313" key="3">
    <source>
        <dbReference type="EMBL" id="KAF7762419.1"/>
    </source>
</evidence>
<feature type="compositionally biased region" description="Basic residues" evidence="1">
    <location>
        <begin position="747"/>
        <end position="769"/>
    </location>
</feature>
<dbReference type="PROSITE" id="PS50011">
    <property type="entry name" value="PROTEIN_KINASE_DOM"/>
    <property type="match status" value="1"/>
</dbReference>
<feature type="compositionally biased region" description="Basic and acidic residues" evidence="1">
    <location>
        <begin position="786"/>
        <end position="796"/>
    </location>
</feature>